<dbReference type="InterPro" id="IPR036388">
    <property type="entry name" value="WH-like_DNA-bd_sf"/>
</dbReference>
<dbReference type="PANTHER" id="PTHR30154:SF53">
    <property type="entry name" value="HTH-TYPE TRANSCRIPTIONAL REGULATOR LRPC"/>
    <property type="match status" value="1"/>
</dbReference>
<protein>
    <submittedName>
        <fullName evidence="5">AsnC family transcriptional regulator</fullName>
    </submittedName>
</protein>
<dbReference type="PROSITE" id="PS50956">
    <property type="entry name" value="HTH_ASNC_2"/>
    <property type="match status" value="1"/>
</dbReference>
<keyword evidence="3" id="KW-0804">Transcription</keyword>
<dbReference type="InterPro" id="IPR019888">
    <property type="entry name" value="Tscrpt_reg_AsnC-like"/>
</dbReference>
<evidence type="ECO:0000259" key="4">
    <source>
        <dbReference type="PROSITE" id="PS50956"/>
    </source>
</evidence>
<dbReference type="InterPro" id="IPR000485">
    <property type="entry name" value="AsnC-type_HTH_dom"/>
</dbReference>
<evidence type="ECO:0000256" key="2">
    <source>
        <dbReference type="ARBA" id="ARBA00023125"/>
    </source>
</evidence>
<dbReference type="InterPro" id="IPR019887">
    <property type="entry name" value="Tscrpt_reg_AsnC/Lrp_C"/>
</dbReference>
<dbReference type="SMART" id="SM00344">
    <property type="entry name" value="HTH_ASNC"/>
    <property type="match status" value="1"/>
</dbReference>
<sequence length="195" mass="21696">MVGYRRNPTARPHVPPWRLSTRIDAGMPAPVPSALSFPPCAHRMNERLDAIDRQLLSLLSANAREPAAILARKLGLARTTVVARIARLEREHIVSGYGVRLGRLLEEAAVRAYCFISVLPKTPAAVIRELERMPEVEEVSSVSGPYDYLIFLRCETHEQLDELLDRIGLIDGVKQTQTSIVLSRKVDRRSAVAAP</sequence>
<evidence type="ECO:0000256" key="1">
    <source>
        <dbReference type="ARBA" id="ARBA00023015"/>
    </source>
</evidence>
<dbReference type="Gene3D" id="1.10.10.10">
    <property type="entry name" value="Winged helix-like DNA-binding domain superfamily/Winged helix DNA-binding domain"/>
    <property type="match status" value="1"/>
</dbReference>
<keyword evidence="2" id="KW-0238">DNA-binding</keyword>
<dbReference type="InterPro" id="IPR011008">
    <property type="entry name" value="Dimeric_a/b-barrel"/>
</dbReference>
<dbReference type="SUPFAM" id="SSF54909">
    <property type="entry name" value="Dimeric alpha+beta barrel"/>
    <property type="match status" value="1"/>
</dbReference>
<feature type="domain" description="HTH asnC-type" evidence="4">
    <location>
        <begin position="48"/>
        <end position="111"/>
    </location>
</feature>
<dbReference type="Proteomes" id="UP000252124">
    <property type="component" value="Unassembled WGS sequence"/>
</dbReference>
<reference evidence="5 6" key="1">
    <citation type="submission" date="2018-06" db="EMBL/GenBank/DDBJ databases">
        <title>Genomic Encyclopedia of Type Strains, Phase III (KMG-III): the genomes of soil and plant-associated and newly described type strains.</title>
        <authorList>
            <person name="Whitman W."/>
        </authorList>
    </citation>
    <scope>NUCLEOTIDE SEQUENCE [LARGE SCALE GENOMIC DNA]</scope>
    <source>
        <strain evidence="5 6">CECT 7342</strain>
    </source>
</reference>
<dbReference type="InterPro" id="IPR036390">
    <property type="entry name" value="WH_DNA-bd_sf"/>
</dbReference>
<accession>A0ABX9GJN7</accession>
<keyword evidence="6" id="KW-1185">Reference proteome</keyword>
<dbReference type="EMBL" id="QNRM01000002">
    <property type="protein sequence ID" value="RBP23097.1"/>
    <property type="molecule type" value="Genomic_DNA"/>
</dbReference>
<evidence type="ECO:0000313" key="5">
    <source>
        <dbReference type="EMBL" id="RBP23097.1"/>
    </source>
</evidence>
<evidence type="ECO:0000256" key="3">
    <source>
        <dbReference type="ARBA" id="ARBA00023163"/>
    </source>
</evidence>
<proteinExistence type="predicted"/>
<dbReference type="SUPFAM" id="SSF46785">
    <property type="entry name" value="Winged helix' DNA-binding domain"/>
    <property type="match status" value="1"/>
</dbReference>
<gene>
    <name evidence="5" type="ORF">DFP87_102846</name>
</gene>
<name>A0ABX9GJN7_9BURK</name>
<organism evidence="5 6">
    <name type="scientific">Achromobacter marplatensis</name>
    <dbReference type="NCBI Taxonomy" id="470868"/>
    <lineage>
        <taxon>Bacteria</taxon>
        <taxon>Pseudomonadati</taxon>
        <taxon>Pseudomonadota</taxon>
        <taxon>Betaproteobacteria</taxon>
        <taxon>Burkholderiales</taxon>
        <taxon>Alcaligenaceae</taxon>
        <taxon>Achromobacter</taxon>
    </lineage>
</organism>
<keyword evidence="1" id="KW-0805">Transcription regulation</keyword>
<dbReference type="Pfam" id="PF13404">
    <property type="entry name" value="HTH_AsnC-type"/>
    <property type="match status" value="1"/>
</dbReference>
<dbReference type="PRINTS" id="PR00033">
    <property type="entry name" value="HTHASNC"/>
</dbReference>
<dbReference type="Gene3D" id="3.30.70.920">
    <property type="match status" value="1"/>
</dbReference>
<comment type="caution">
    <text evidence="5">The sequence shown here is derived from an EMBL/GenBank/DDBJ whole genome shotgun (WGS) entry which is preliminary data.</text>
</comment>
<evidence type="ECO:0000313" key="6">
    <source>
        <dbReference type="Proteomes" id="UP000252124"/>
    </source>
</evidence>
<dbReference type="Pfam" id="PF01037">
    <property type="entry name" value="AsnC_trans_reg"/>
    <property type="match status" value="1"/>
</dbReference>
<dbReference type="PANTHER" id="PTHR30154">
    <property type="entry name" value="LEUCINE-RESPONSIVE REGULATORY PROTEIN"/>
    <property type="match status" value="1"/>
</dbReference>